<proteinExistence type="predicted"/>
<evidence type="ECO:0000259" key="1">
    <source>
        <dbReference type="Pfam" id="PF26370"/>
    </source>
</evidence>
<feature type="domain" description="L-erythro-3,5-diaminohexanoate dehydrogenase N-terminal" evidence="1">
    <location>
        <begin position="30"/>
        <end position="126"/>
    </location>
</feature>
<name>A0A3M8C8D2_9BACL</name>
<dbReference type="Proteomes" id="UP000282028">
    <property type="component" value="Unassembled WGS sequence"/>
</dbReference>
<organism evidence="2 3">
    <name type="scientific">Brevibacillus invocatus</name>
    <dbReference type="NCBI Taxonomy" id="173959"/>
    <lineage>
        <taxon>Bacteria</taxon>
        <taxon>Bacillati</taxon>
        <taxon>Bacillota</taxon>
        <taxon>Bacilli</taxon>
        <taxon>Bacillales</taxon>
        <taxon>Paenibacillaceae</taxon>
        <taxon>Brevibacillus</taxon>
    </lineage>
</organism>
<comment type="caution">
    <text evidence="2">The sequence shown here is derived from an EMBL/GenBank/DDBJ whole genome shotgun (WGS) entry which is preliminary data.</text>
</comment>
<protein>
    <recommendedName>
        <fullName evidence="1">L-erythro-3,5-diaminohexanoate dehydrogenase N-terminal domain-containing protein</fullName>
    </recommendedName>
</protein>
<dbReference type="InterPro" id="IPR058932">
    <property type="entry name" value="KDD_N"/>
</dbReference>
<dbReference type="Pfam" id="PF26370">
    <property type="entry name" value="KDD_N"/>
    <property type="match status" value="1"/>
</dbReference>
<keyword evidence="3" id="KW-1185">Reference proteome</keyword>
<reference evidence="2 3" key="1">
    <citation type="submission" date="2018-10" db="EMBL/GenBank/DDBJ databases">
        <title>Phylogenomics of Brevibacillus.</title>
        <authorList>
            <person name="Dunlap C."/>
        </authorList>
    </citation>
    <scope>NUCLEOTIDE SEQUENCE [LARGE SCALE GENOMIC DNA]</scope>
    <source>
        <strain evidence="2 3">JCM 12215</strain>
    </source>
</reference>
<accession>A0A3M8C8D2</accession>
<gene>
    <name evidence="2" type="ORF">EDM52_14540</name>
</gene>
<dbReference type="EMBL" id="RHHR01000027">
    <property type="protein sequence ID" value="RNB71976.1"/>
    <property type="molecule type" value="Genomic_DNA"/>
</dbReference>
<sequence length="161" mass="17302">MRILGGSCSGKSTLLRCINRLETFTDGRQAQTPDGIASLILQTVQQRGKQHNPVTGSGGMLIGVVRQVGKDFSEQVEVGTKIATLVSLSLTPLQIDEIHEMDMDTCQVRVSGQAILFQSGIFAKLPEDLPQEFAAGICLGFAGCRKTDEGGRFAVAFRTCI</sequence>
<evidence type="ECO:0000313" key="2">
    <source>
        <dbReference type="EMBL" id="RNB71976.1"/>
    </source>
</evidence>
<dbReference type="AlphaFoldDB" id="A0A3M8C8D2"/>
<evidence type="ECO:0000313" key="3">
    <source>
        <dbReference type="Proteomes" id="UP000282028"/>
    </source>
</evidence>